<evidence type="ECO:0000256" key="1">
    <source>
        <dbReference type="ARBA" id="ARBA00006739"/>
    </source>
</evidence>
<evidence type="ECO:0000313" key="5">
    <source>
        <dbReference type="EMBL" id="OIN59280.1"/>
    </source>
</evidence>
<gene>
    <name evidence="5" type="ORF">BLX24_09845</name>
</gene>
<dbReference type="Proteomes" id="UP000181790">
    <property type="component" value="Unassembled WGS sequence"/>
</dbReference>
<evidence type="ECO:0000256" key="2">
    <source>
        <dbReference type="ARBA" id="ARBA00022676"/>
    </source>
</evidence>
<keyword evidence="3" id="KW-0808">Transferase</keyword>
<keyword evidence="6" id="KW-1185">Reference proteome</keyword>
<organism evidence="5 6">
    <name type="scientific">Arsenicibacter rosenii</name>
    <dbReference type="NCBI Taxonomy" id="1750698"/>
    <lineage>
        <taxon>Bacteria</taxon>
        <taxon>Pseudomonadati</taxon>
        <taxon>Bacteroidota</taxon>
        <taxon>Cytophagia</taxon>
        <taxon>Cytophagales</taxon>
        <taxon>Spirosomataceae</taxon>
        <taxon>Arsenicibacter</taxon>
    </lineage>
</organism>
<dbReference type="InterPro" id="IPR029044">
    <property type="entry name" value="Nucleotide-diphossugar_trans"/>
</dbReference>
<dbReference type="EMBL" id="MORL01000004">
    <property type="protein sequence ID" value="OIN59280.1"/>
    <property type="molecule type" value="Genomic_DNA"/>
</dbReference>
<feature type="domain" description="Glycosyltransferase 2-like" evidence="4">
    <location>
        <begin position="8"/>
        <end position="181"/>
    </location>
</feature>
<comment type="caution">
    <text evidence="5">The sequence shown here is derived from an EMBL/GenBank/DDBJ whole genome shotgun (WGS) entry which is preliminary data.</text>
</comment>
<dbReference type="OrthoDB" id="9771846at2"/>
<dbReference type="SUPFAM" id="SSF53448">
    <property type="entry name" value="Nucleotide-diphospho-sugar transferases"/>
    <property type="match status" value="1"/>
</dbReference>
<dbReference type="GO" id="GO:0016757">
    <property type="term" value="F:glycosyltransferase activity"/>
    <property type="evidence" value="ECO:0007669"/>
    <property type="project" value="UniProtKB-KW"/>
</dbReference>
<dbReference type="PANTHER" id="PTHR43179">
    <property type="entry name" value="RHAMNOSYLTRANSFERASE WBBL"/>
    <property type="match status" value="1"/>
</dbReference>
<dbReference type="InterPro" id="IPR001173">
    <property type="entry name" value="Glyco_trans_2-like"/>
</dbReference>
<dbReference type="Pfam" id="PF00535">
    <property type="entry name" value="Glycos_transf_2"/>
    <property type="match status" value="1"/>
</dbReference>
<protein>
    <recommendedName>
        <fullName evidence="4">Glycosyltransferase 2-like domain-containing protein</fullName>
    </recommendedName>
</protein>
<dbReference type="RefSeq" id="WP_071502962.1">
    <property type="nucleotide sequence ID" value="NZ_MORL01000004.1"/>
</dbReference>
<dbReference type="PANTHER" id="PTHR43179:SF12">
    <property type="entry name" value="GALACTOFURANOSYLTRANSFERASE GLFT2"/>
    <property type="match status" value="1"/>
</dbReference>
<evidence type="ECO:0000256" key="3">
    <source>
        <dbReference type="ARBA" id="ARBA00022679"/>
    </source>
</evidence>
<reference evidence="5 6" key="1">
    <citation type="submission" date="2016-10" db="EMBL/GenBank/DDBJ databases">
        <title>Arsenicibacter rosenii gen. nov., sp. nov., an efficient arsenic-methylating bacterium isolated from an arsenic-contaminated paddy soil.</title>
        <authorList>
            <person name="Huang K."/>
        </authorList>
    </citation>
    <scope>NUCLEOTIDE SEQUENCE [LARGE SCALE GENOMIC DNA]</scope>
    <source>
        <strain evidence="5 6">SM-1</strain>
    </source>
</reference>
<dbReference type="AlphaFoldDB" id="A0A1S2VLJ1"/>
<evidence type="ECO:0000313" key="6">
    <source>
        <dbReference type="Proteomes" id="UP000181790"/>
    </source>
</evidence>
<accession>A0A1S2VLJ1</accession>
<name>A0A1S2VLJ1_9BACT</name>
<evidence type="ECO:0000259" key="4">
    <source>
        <dbReference type="Pfam" id="PF00535"/>
    </source>
</evidence>
<comment type="similarity">
    <text evidence="1">Belongs to the glycosyltransferase 2 family.</text>
</comment>
<sequence>MATLPFVSIITVNYNQTAVTCDLLDSLTVSVTCFSQFEIIVVDNGSQHSCEPVINRNYPHVRVVSSETNLGSAGGVNLGLRIARGDYFMLLDNDTKVSPDFLLPLVNAMQQHPDVGICAAKIRSYEKPEYIQFAGSTPLHPLRMAPQLIGNGHKDEGQFDQEGYTHHVHGAALLVRREAVNRAGVMPEEYFLYYQEVEWCERIKQAGFRIYFVPESVVYHKGSVSLSKTSAFQVYYKTRNRILLARRWRRGPGRWVTLSYLCLITFRDILAYTYAGKIPQRVGCWEAVKWHLVNR</sequence>
<dbReference type="Gene3D" id="3.90.550.10">
    <property type="entry name" value="Spore Coat Polysaccharide Biosynthesis Protein SpsA, Chain A"/>
    <property type="match status" value="1"/>
</dbReference>
<proteinExistence type="inferred from homology"/>
<keyword evidence="2" id="KW-0328">Glycosyltransferase</keyword>
<dbReference type="CDD" id="cd04186">
    <property type="entry name" value="GT_2_like_c"/>
    <property type="match status" value="1"/>
</dbReference>